<protein>
    <submittedName>
        <fullName evidence="3">Phage integrase family protein</fullName>
    </submittedName>
</protein>
<dbReference type="Proteomes" id="UP000182665">
    <property type="component" value="Unassembled WGS sequence"/>
</dbReference>
<evidence type="ECO:0000313" key="3">
    <source>
        <dbReference type="EMBL" id="SFZ77272.1"/>
    </source>
</evidence>
<dbReference type="RefSeq" id="WP_124760143.1">
    <property type="nucleotide sequence ID" value="NZ_CP017463.1"/>
</dbReference>
<dbReference type="SUPFAM" id="SSF56349">
    <property type="entry name" value="DNA breaking-rejoining enzymes"/>
    <property type="match status" value="1"/>
</dbReference>
<dbReference type="EMBL" id="FPKT01000004">
    <property type="protein sequence ID" value="SFZ77272.1"/>
    <property type="molecule type" value="Genomic_DNA"/>
</dbReference>
<accession>A0ABY1H7U2</accession>
<evidence type="ECO:0000259" key="2">
    <source>
        <dbReference type="Pfam" id="PF00589"/>
    </source>
</evidence>
<keyword evidence="4" id="KW-1185">Reference proteome</keyword>
<reference evidence="3 4" key="1">
    <citation type="submission" date="2016-11" db="EMBL/GenBank/DDBJ databases">
        <authorList>
            <person name="Varghese N."/>
            <person name="Submissions S."/>
        </authorList>
    </citation>
    <scope>NUCLEOTIDE SEQUENCE [LARGE SCALE GENOMIC DNA]</scope>
    <source>
        <strain evidence="3 4">NFIX07</strain>
    </source>
</reference>
<evidence type="ECO:0000313" key="4">
    <source>
        <dbReference type="Proteomes" id="UP000182665"/>
    </source>
</evidence>
<feature type="domain" description="Tyr recombinase" evidence="2">
    <location>
        <begin position="4"/>
        <end position="55"/>
    </location>
</feature>
<comment type="caution">
    <text evidence="3">The sequence shown here is derived from an EMBL/GenBank/DDBJ whole genome shotgun (WGS) entry which is preliminary data.</text>
</comment>
<sequence length="72" mass="8384">MMMKSNIKLDLNFFKLTDTIASMLLTKGFSVQYVSKRLGHSNIEITWRVYSHLLDELKEKEEKSLDAKLASF</sequence>
<proteinExistence type="predicted"/>
<dbReference type="InterPro" id="IPR011010">
    <property type="entry name" value="DNA_brk_join_enz"/>
</dbReference>
<gene>
    <name evidence="3" type="ORF">SAMN03097721_01705</name>
</gene>
<dbReference type="InterPro" id="IPR013762">
    <property type="entry name" value="Integrase-like_cat_sf"/>
</dbReference>
<organism evidence="3 4">
    <name type="scientific">Staphylococcus pasteuri</name>
    <dbReference type="NCBI Taxonomy" id="45972"/>
    <lineage>
        <taxon>Bacteria</taxon>
        <taxon>Bacillati</taxon>
        <taxon>Bacillota</taxon>
        <taxon>Bacilli</taxon>
        <taxon>Bacillales</taxon>
        <taxon>Staphylococcaceae</taxon>
        <taxon>Staphylococcus</taxon>
    </lineage>
</organism>
<name>A0ABY1H7U2_9STAP</name>
<dbReference type="Gene3D" id="1.10.443.10">
    <property type="entry name" value="Intergrase catalytic core"/>
    <property type="match status" value="1"/>
</dbReference>
<dbReference type="InterPro" id="IPR002104">
    <property type="entry name" value="Integrase_catalytic"/>
</dbReference>
<dbReference type="Pfam" id="PF00589">
    <property type="entry name" value="Phage_integrase"/>
    <property type="match status" value="1"/>
</dbReference>
<evidence type="ECO:0000256" key="1">
    <source>
        <dbReference type="ARBA" id="ARBA00023172"/>
    </source>
</evidence>
<keyword evidence="1" id="KW-0233">DNA recombination</keyword>